<gene>
    <name evidence="1" type="ORF">AB204_07405</name>
</gene>
<sequence length="338" mass="38881">MANYIEEQLIRPPYIKARPGTHEPLTVVCSFLSRADDTPLSERSRADGHVLDHNGNFIIDPSETPSDNAFEGKSNINFEHWGEYWRKVHGIRFIHSETNEDASSLDKLIRYDQLHRLVAGPTQTDTVPYSIPVDESGKLWSTVIGHIQAYNRPNWDGIAYLNFASKDDILALLSSERVIQKILPEDKTIFRDIAPLLSKQYIIIPSNHGNEAITLVKTHKRRSNIGRIEFQEWWLGEYAAEVYKQNEKTKIIKRYVQLHNIGPIEEGQPFYHKYTSSLDGVSLLSFSSINDLEDYLRSPSYQDLISLEGIKNETTEYWSSVSITLVNRIHPEYPTHKK</sequence>
<dbReference type="STRING" id="880157.AB204_07405"/>
<dbReference type="SUPFAM" id="SSF54909">
    <property type="entry name" value="Dimeric alpha+beta barrel"/>
    <property type="match status" value="1"/>
</dbReference>
<reference evidence="1 2" key="1">
    <citation type="submission" date="2015-06" db="EMBL/GenBank/DDBJ databases">
        <title>Draft Whole-Genome Sequence of the Entomopathogenic Bacterium Xenorhabdus khoisanae.</title>
        <authorList>
            <person name="Naidoo S."/>
            <person name="Featherston J."/>
            <person name="Gray V.M."/>
        </authorList>
    </citation>
    <scope>NUCLEOTIDE SEQUENCE [LARGE SCALE GENOMIC DNA]</scope>
    <source>
        <strain evidence="1 2">MCB</strain>
    </source>
</reference>
<evidence type="ECO:0000313" key="2">
    <source>
        <dbReference type="Proteomes" id="UP000036277"/>
    </source>
</evidence>
<dbReference type="RefSeq" id="WP_047962740.1">
    <property type="nucleotide sequence ID" value="NZ_CAWMBG010000040.1"/>
</dbReference>
<dbReference type="EMBL" id="LFCV01000040">
    <property type="protein sequence ID" value="KMJ45756.1"/>
    <property type="molecule type" value="Genomic_DNA"/>
</dbReference>
<dbReference type="InterPro" id="IPR011008">
    <property type="entry name" value="Dimeric_a/b-barrel"/>
</dbReference>
<accession>A0A0J5FU12</accession>
<evidence type="ECO:0008006" key="3">
    <source>
        <dbReference type="Google" id="ProtNLM"/>
    </source>
</evidence>
<organism evidence="1 2">
    <name type="scientific">Xenorhabdus khoisanae</name>
    <dbReference type="NCBI Taxonomy" id="880157"/>
    <lineage>
        <taxon>Bacteria</taxon>
        <taxon>Pseudomonadati</taxon>
        <taxon>Pseudomonadota</taxon>
        <taxon>Gammaproteobacteria</taxon>
        <taxon>Enterobacterales</taxon>
        <taxon>Morganellaceae</taxon>
        <taxon>Xenorhabdus</taxon>
    </lineage>
</organism>
<dbReference type="AlphaFoldDB" id="A0A0J5FU12"/>
<dbReference type="PATRIC" id="fig|880157.4.peg.1558"/>
<comment type="caution">
    <text evidence="1">The sequence shown here is derived from an EMBL/GenBank/DDBJ whole genome shotgun (WGS) entry which is preliminary data.</text>
</comment>
<dbReference type="Gene3D" id="3.30.70.100">
    <property type="match status" value="1"/>
</dbReference>
<keyword evidence="2" id="KW-1185">Reference proteome</keyword>
<evidence type="ECO:0000313" key="1">
    <source>
        <dbReference type="EMBL" id="KMJ45756.1"/>
    </source>
</evidence>
<dbReference type="OrthoDB" id="6778120at2"/>
<proteinExistence type="predicted"/>
<dbReference type="Proteomes" id="UP000036277">
    <property type="component" value="Unassembled WGS sequence"/>
</dbReference>
<name>A0A0J5FU12_9GAMM</name>
<protein>
    <recommendedName>
        <fullName evidence="3">EthD domain-containing protein</fullName>
    </recommendedName>
</protein>